<name>A0ABR2N506_9ASPA</name>
<reference evidence="1 2" key="1">
    <citation type="journal article" date="2022" name="Nat. Plants">
        <title>Genomes of leafy and leafless Platanthera orchids illuminate the evolution of mycoheterotrophy.</title>
        <authorList>
            <person name="Li M.H."/>
            <person name="Liu K.W."/>
            <person name="Li Z."/>
            <person name="Lu H.C."/>
            <person name="Ye Q.L."/>
            <person name="Zhang D."/>
            <person name="Wang J.Y."/>
            <person name="Li Y.F."/>
            <person name="Zhong Z.M."/>
            <person name="Liu X."/>
            <person name="Yu X."/>
            <person name="Liu D.K."/>
            <person name="Tu X.D."/>
            <person name="Liu B."/>
            <person name="Hao Y."/>
            <person name="Liao X.Y."/>
            <person name="Jiang Y.T."/>
            <person name="Sun W.H."/>
            <person name="Chen J."/>
            <person name="Chen Y.Q."/>
            <person name="Ai Y."/>
            <person name="Zhai J.W."/>
            <person name="Wu S.S."/>
            <person name="Zhou Z."/>
            <person name="Hsiao Y.Y."/>
            <person name="Wu W.L."/>
            <person name="Chen Y.Y."/>
            <person name="Lin Y.F."/>
            <person name="Hsu J.L."/>
            <person name="Li C.Y."/>
            <person name="Wang Z.W."/>
            <person name="Zhao X."/>
            <person name="Zhong W.Y."/>
            <person name="Ma X.K."/>
            <person name="Ma L."/>
            <person name="Huang J."/>
            <person name="Chen G.Z."/>
            <person name="Huang M.Z."/>
            <person name="Huang L."/>
            <person name="Peng D.H."/>
            <person name="Luo Y.B."/>
            <person name="Zou S.Q."/>
            <person name="Chen S.P."/>
            <person name="Lan S."/>
            <person name="Tsai W.C."/>
            <person name="Van de Peer Y."/>
            <person name="Liu Z.J."/>
        </authorList>
    </citation>
    <scope>NUCLEOTIDE SEQUENCE [LARGE SCALE GENOMIC DNA]</scope>
    <source>
        <strain evidence="1">Lor288</strain>
    </source>
</reference>
<organism evidence="1 2">
    <name type="scientific">Platanthera guangdongensis</name>
    <dbReference type="NCBI Taxonomy" id="2320717"/>
    <lineage>
        <taxon>Eukaryota</taxon>
        <taxon>Viridiplantae</taxon>
        <taxon>Streptophyta</taxon>
        <taxon>Embryophyta</taxon>
        <taxon>Tracheophyta</taxon>
        <taxon>Spermatophyta</taxon>
        <taxon>Magnoliopsida</taxon>
        <taxon>Liliopsida</taxon>
        <taxon>Asparagales</taxon>
        <taxon>Orchidaceae</taxon>
        <taxon>Orchidoideae</taxon>
        <taxon>Orchideae</taxon>
        <taxon>Orchidinae</taxon>
        <taxon>Platanthera</taxon>
    </lineage>
</organism>
<gene>
    <name evidence="1" type="ORF">KSP40_PGU004383</name>
</gene>
<evidence type="ECO:0000313" key="2">
    <source>
        <dbReference type="Proteomes" id="UP001412067"/>
    </source>
</evidence>
<keyword evidence="2" id="KW-1185">Reference proteome</keyword>
<proteinExistence type="predicted"/>
<evidence type="ECO:0000313" key="1">
    <source>
        <dbReference type="EMBL" id="KAK8971208.1"/>
    </source>
</evidence>
<comment type="caution">
    <text evidence="1">The sequence shown here is derived from an EMBL/GenBank/DDBJ whole genome shotgun (WGS) entry which is preliminary data.</text>
</comment>
<accession>A0ABR2N506</accession>
<dbReference type="Proteomes" id="UP001412067">
    <property type="component" value="Unassembled WGS sequence"/>
</dbReference>
<protein>
    <submittedName>
        <fullName evidence="1">Uncharacterized protein</fullName>
    </submittedName>
</protein>
<dbReference type="EMBL" id="JBBWWR010000001">
    <property type="protein sequence ID" value="KAK8971208.1"/>
    <property type="molecule type" value="Genomic_DNA"/>
</dbReference>
<sequence>MCLHNFIHRHPSRVDIDFSESEQRVQDHGISSQGPQETCTDTAGGVEEMIALRNSIANQLYESRA</sequence>